<dbReference type="InterPro" id="IPR058594">
    <property type="entry name" value="PB1-like_dom_pln"/>
</dbReference>
<keyword evidence="3" id="KW-1185">Reference proteome</keyword>
<evidence type="ECO:0000313" key="2">
    <source>
        <dbReference type="EMBL" id="GAA0183877.1"/>
    </source>
</evidence>
<reference evidence="2 3" key="1">
    <citation type="submission" date="2024-01" db="EMBL/GenBank/DDBJ databases">
        <title>The complete chloroplast genome sequence of Lithospermum erythrorhizon: insights into the phylogenetic relationship among Boraginaceae species and the maternal lineages of purple gromwells.</title>
        <authorList>
            <person name="Okada T."/>
            <person name="Watanabe K."/>
        </authorList>
    </citation>
    <scope>NUCLEOTIDE SEQUENCE [LARGE SCALE GENOMIC DNA]</scope>
</reference>
<sequence>MTWVIRKVRRLFIEDCVQVLCEVYDEFLTMKVHSLGEFKLYPTLVYEGGTTIDVDWSNLNLFDLKDVDEFSLRSGYDVDSRLFYTYKEPEMELICGLKPLLCDDDVVQFRELTSKRRCVEIYIQSSPAFELCRLYSRGMPMRGLDCDFPPLRVEGSYECSDSNSIYHLLCNEAYDISCKYPNFGYRENELC</sequence>
<accession>A0AAV3RR97</accession>
<proteinExistence type="predicted"/>
<gene>
    <name evidence="2" type="ORF">LIER_31215</name>
</gene>
<organism evidence="2 3">
    <name type="scientific">Lithospermum erythrorhizon</name>
    <name type="common">Purple gromwell</name>
    <name type="synonym">Lithospermum officinale var. erythrorhizon</name>
    <dbReference type="NCBI Taxonomy" id="34254"/>
    <lineage>
        <taxon>Eukaryota</taxon>
        <taxon>Viridiplantae</taxon>
        <taxon>Streptophyta</taxon>
        <taxon>Embryophyta</taxon>
        <taxon>Tracheophyta</taxon>
        <taxon>Spermatophyta</taxon>
        <taxon>Magnoliopsida</taxon>
        <taxon>eudicotyledons</taxon>
        <taxon>Gunneridae</taxon>
        <taxon>Pentapetalae</taxon>
        <taxon>asterids</taxon>
        <taxon>lamiids</taxon>
        <taxon>Boraginales</taxon>
        <taxon>Boraginaceae</taxon>
        <taxon>Boraginoideae</taxon>
        <taxon>Lithospermeae</taxon>
        <taxon>Lithospermum</taxon>
    </lineage>
</organism>
<comment type="caution">
    <text evidence="2">The sequence shown here is derived from an EMBL/GenBank/DDBJ whole genome shotgun (WGS) entry which is preliminary data.</text>
</comment>
<dbReference type="Proteomes" id="UP001454036">
    <property type="component" value="Unassembled WGS sequence"/>
</dbReference>
<dbReference type="EMBL" id="BAABME010011511">
    <property type="protein sequence ID" value="GAA0183877.1"/>
    <property type="molecule type" value="Genomic_DNA"/>
</dbReference>
<feature type="domain" description="PB1-like" evidence="1">
    <location>
        <begin position="25"/>
        <end position="124"/>
    </location>
</feature>
<dbReference type="AlphaFoldDB" id="A0AAV3RR97"/>
<protein>
    <recommendedName>
        <fullName evidence="1">PB1-like domain-containing protein</fullName>
    </recommendedName>
</protein>
<evidence type="ECO:0000313" key="3">
    <source>
        <dbReference type="Proteomes" id="UP001454036"/>
    </source>
</evidence>
<name>A0AAV3RR97_LITER</name>
<evidence type="ECO:0000259" key="1">
    <source>
        <dbReference type="Pfam" id="PF26130"/>
    </source>
</evidence>
<dbReference type="Pfam" id="PF26130">
    <property type="entry name" value="PB1-like"/>
    <property type="match status" value="1"/>
</dbReference>